<dbReference type="Pfam" id="PF13338">
    <property type="entry name" value="AbiEi_4"/>
    <property type="match status" value="1"/>
</dbReference>
<gene>
    <name evidence="2" type="ORF">F7O44_06075</name>
</gene>
<keyword evidence="3" id="KW-1185">Reference proteome</keyword>
<dbReference type="EMBL" id="WLZY01000001">
    <property type="protein sequence ID" value="NDL56635.1"/>
    <property type="molecule type" value="Genomic_DNA"/>
</dbReference>
<name>A0A7K3M011_9ACTN</name>
<organism evidence="2 3">
    <name type="scientific">Phytoactinopolyspora mesophila</name>
    <dbReference type="NCBI Taxonomy" id="2650750"/>
    <lineage>
        <taxon>Bacteria</taxon>
        <taxon>Bacillati</taxon>
        <taxon>Actinomycetota</taxon>
        <taxon>Actinomycetes</taxon>
        <taxon>Jiangellales</taxon>
        <taxon>Jiangellaceae</taxon>
        <taxon>Phytoactinopolyspora</taxon>
    </lineage>
</organism>
<evidence type="ECO:0000313" key="3">
    <source>
        <dbReference type="Proteomes" id="UP000460435"/>
    </source>
</evidence>
<accession>A0A7K3M011</accession>
<dbReference type="AlphaFoldDB" id="A0A7K3M011"/>
<protein>
    <recommendedName>
        <fullName evidence="1">AbiEi antitoxin N-terminal domain-containing protein</fullName>
    </recommendedName>
</protein>
<sequence>MPCRTVVLTVDHDGMAHRLTRIPGDVERLLHAGHGVLTVGEAERAGVTRPRIQRLVRAELLIRLAKGVYADRARYEALDLWPAFALRSRAFTLACGPYAVAAGWSAVAIHDLPTIGAPPERPLVVVPVGSGSAKSSLCGDVRAISIPAEHRTAVDGCPVLSMARTAVDIGRGAPRDEALVVADAVMAGGTTVNELRAVLMAERSWPGSRDALWVIEHADPFAESALETLGRLTFIEGDLPVPISNAWVDLEAARYRPDHLLDDLWLIFEGDGGLKYNGRLDAAVVIERQREREWQLRQHGFEISRYGWRMARHHRPELADRFRSVIATTPRRAHPYRWYREIQTYRQVS</sequence>
<evidence type="ECO:0000259" key="1">
    <source>
        <dbReference type="Pfam" id="PF13338"/>
    </source>
</evidence>
<comment type="caution">
    <text evidence="2">The sequence shown here is derived from an EMBL/GenBank/DDBJ whole genome shotgun (WGS) entry which is preliminary data.</text>
</comment>
<dbReference type="InterPro" id="IPR025159">
    <property type="entry name" value="AbiEi_N"/>
</dbReference>
<evidence type="ECO:0000313" key="2">
    <source>
        <dbReference type="EMBL" id="NDL56635.1"/>
    </source>
</evidence>
<reference evidence="2 3" key="1">
    <citation type="submission" date="2019-11" db="EMBL/GenBank/DDBJ databases">
        <authorList>
            <person name="Li X.-J."/>
            <person name="Feng X.-M."/>
        </authorList>
    </citation>
    <scope>NUCLEOTIDE SEQUENCE [LARGE SCALE GENOMIC DNA]</scope>
    <source>
        <strain evidence="2 3">XMNu-373</strain>
    </source>
</reference>
<proteinExistence type="predicted"/>
<dbReference type="RefSeq" id="WP_162449188.1">
    <property type="nucleotide sequence ID" value="NZ_WLZY01000001.1"/>
</dbReference>
<feature type="domain" description="AbiEi antitoxin N-terminal" evidence="1">
    <location>
        <begin position="27"/>
        <end position="70"/>
    </location>
</feature>
<dbReference type="Proteomes" id="UP000460435">
    <property type="component" value="Unassembled WGS sequence"/>
</dbReference>